<gene>
    <name evidence="1" type="ORF">Plil01_000621500</name>
</gene>
<organism evidence="1 2">
    <name type="scientific">Phytophthora lilii</name>
    <dbReference type="NCBI Taxonomy" id="2077276"/>
    <lineage>
        <taxon>Eukaryota</taxon>
        <taxon>Sar</taxon>
        <taxon>Stramenopiles</taxon>
        <taxon>Oomycota</taxon>
        <taxon>Peronosporomycetes</taxon>
        <taxon>Peronosporales</taxon>
        <taxon>Peronosporaceae</taxon>
        <taxon>Phytophthora</taxon>
    </lineage>
</organism>
<name>A0A9W6WUV2_9STRA</name>
<sequence length="98" mass="11246">MIPEGKLLYIIPLPIETPRIRVNQSITTVSTMSENAKQKWGQQRAVWSLKQEQVLMELFGKARQDPEKRTGRGVRHHGWESIAEEMNLRCKTAFNVGA</sequence>
<dbReference type="AlphaFoldDB" id="A0A9W6WUV2"/>
<keyword evidence="2" id="KW-1185">Reference proteome</keyword>
<accession>A0A9W6WUV2</accession>
<dbReference type="Proteomes" id="UP001165083">
    <property type="component" value="Unassembled WGS sequence"/>
</dbReference>
<evidence type="ECO:0000313" key="2">
    <source>
        <dbReference type="Proteomes" id="UP001165083"/>
    </source>
</evidence>
<proteinExistence type="predicted"/>
<dbReference type="EMBL" id="BSXW01000273">
    <property type="protein sequence ID" value="GMF17140.1"/>
    <property type="molecule type" value="Genomic_DNA"/>
</dbReference>
<evidence type="ECO:0000313" key="1">
    <source>
        <dbReference type="EMBL" id="GMF17140.1"/>
    </source>
</evidence>
<protein>
    <submittedName>
        <fullName evidence="1">Unnamed protein product</fullName>
    </submittedName>
</protein>
<comment type="caution">
    <text evidence="1">The sequence shown here is derived from an EMBL/GenBank/DDBJ whole genome shotgun (WGS) entry which is preliminary data.</text>
</comment>
<reference evidence="1" key="1">
    <citation type="submission" date="2023-04" db="EMBL/GenBank/DDBJ databases">
        <title>Phytophthora lilii NBRC 32176.</title>
        <authorList>
            <person name="Ichikawa N."/>
            <person name="Sato H."/>
            <person name="Tonouchi N."/>
        </authorList>
    </citation>
    <scope>NUCLEOTIDE SEQUENCE</scope>
    <source>
        <strain evidence="1">NBRC 32176</strain>
    </source>
</reference>
<dbReference type="OrthoDB" id="117342at2759"/>